<feature type="compositionally biased region" description="Acidic residues" evidence="5">
    <location>
        <begin position="166"/>
        <end position="178"/>
    </location>
</feature>
<comment type="subcellular location">
    <subcellularLocation>
        <location evidence="1">Membrane</location>
        <topology evidence="1">Peripheral membrane protein</topology>
    </subcellularLocation>
</comment>
<dbReference type="GO" id="GO:0150105">
    <property type="term" value="P:protein localization to cell-cell junction"/>
    <property type="evidence" value="ECO:0007669"/>
    <property type="project" value="TreeGrafter"/>
</dbReference>
<evidence type="ECO:0000256" key="3">
    <source>
        <dbReference type="ARBA" id="ARBA00022737"/>
    </source>
</evidence>
<evidence type="ECO:0000256" key="4">
    <source>
        <dbReference type="ARBA" id="ARBA00023136"/>
    </source>
</evidence>
<dbReference type="GO" id="GO:0090557">
    <property type="term" value="P:establishment of endothelial intestinal barrier"/>
    <property type="evidence" value="ECO:0007669"/>
    <property type="project" value="TreeGrafter"/>
</dbReference>
<organism evidence="6 7">
    <name type="scientific">Cricetulus griseus</name>
    <name type="common">Chinese hamster</name>
    <name type="synonym">Cricetulus barabensis griseus</name>
    <dbReference type="NCBI Taxonomy" id="10029"/>
    <lineage>
        <taxon>Eukaryota</taxon>
        <taxon>Metazoa</taxon>
        <taxon>Chordata</taxon>
        <taxon>Craniata</taxon>
        <taxon>Vertebrata</taxon>
        <taxon>Euteleostomi</taxon>
        <taxon>Mammalia</taxon>
        <taxon>Eutheria</taxon>
        <taxon>Euarchontoglires</taxon>
        <taxon>Glires</taxon>
        <taxon>Rodentia</taxon>
        <taxon>Myomorpha</taxon>
        <taxon>Muroidea</taxon>
        <taxon>Cricetidae</taxon>
        <taxon>Cricetinae</taxon>
        <taxon>Cricetulus</taxon>
    </lineage>
</organism>
<dbReference type="eggNOG" id="KOG3580">
    <property type="taxonomic scope" value="Eukaryota"/>
</dbReference>
<feature type="compositionally biased region" description="Basic and acidic residues" evidence="5">
    <location>
        <begin position="67"/>
        <end position="94"/>
    </location>
</feature>
<dbReference type="STRING" id="10029.G3ING0"/>
<dbReference type="InterPro" id="IPR005419">
    <property type="entry name" value="ZO-2"/>
</dbReference>
<dbReference type="GO" id="GO:1905605">
    <property type="term" value="P:positive regulation of blood-brain barrier permeability"/>
    <property type="evidence" value="ECO:0007669"/>
    <property type="project" value="TreeGrafter"/>
</dbReference>
<dbReference type="PRINTS" id="PR01599">
    <property type="entry name" value="ZONOCCLUDNS2"/>
</dbReference>
<evidence type="ECO:0000256" key="1">
    <source>
        <dbReference type="ARBA" id="ARBA00004170"/>
    </source>
</evidence>
<sequence length="294" mass="32564">MEGMDDDPEDRMSYLTAMGADYLSCDSRLISDFEDTDGEGGAYTDNELDEPAEESLVSSITRSSEPVQHEESIRKPSPEPRAHMRRAASRDQLRDGSPPPAFKPEPPKARNQNREESYDSSKSNTSAMAASGIPGGSTRGCPPPIAVKPASGRSILKPSTPVLAPESEEVEESTEEQDGAPRSVLGRVKIFEQMDHKAKLQRMQELQEAQNARIEIAQKHPDIYAVPIKAPKPDAGLPPHMSSRPPEPQKSPSRLYHDTSYGSDAEEEEYRQQLAAHSKRGYYSQPSRYRDTEL</sequence>
<dbReference type="PRINTS" id="PR01597">
    <property type="entry name" value="ZONOCCLUDNS"/>
</dbReference>
<dbReference type="PANTHER" id="PTHR13865">
    <property type="entry name" value="TIGHT JUNCTION PROTEIN"/>
    <property type="match status" value="1"/>
</dbReference>
<dbReference type="EMBL" id="JH005977">
    <property type="protein sequence ID" value="EGW15255.1"/>
    <property type="molecule type" value="Genomic_DNA"/>
</dbReference>
<feature type="region of interest" description="Disordered" evidence="5">
    <location>
        <begin position="31"/>
        <end position="184"/>
    </location>
</feature>
<dbReference type="InParanoid" id="G3ING0"/>
<evidence type="ECO:0000313" key="6">
    <source>
        <dbReference type="EMBL" id="EGW15255.1"/>
    </source>
</evidence>
<evidence type="ECO:0000256" key="5">
    <source>
        <dbReference type="SAM" id="MobiDB-lite"/>
    </source>
</evidence>
<dbReference type="PANTHER" id="PTHR13865:SF26">
    <property type="entry name" value="TIGHT JUNCTION PROTEIN ZO-2"/>
    <property type="match status" value="1"/>
</dbReference>
<accession>G3ING0</accession>
<proteinExistence type="inferred from homology"/>
<reference evidence="7" key="1">
    <citation type="journal article" date="2011" name="Nat. Biotechnol.">
        <title>The genomic sequence of the Chinese hamster ovary (CHO)-K1 cell line.</title>
        <authorList>
            <person name="Xu X."/>
            <person name="Nagarajan H."/>
            <person name="Lewis N.E."/>
            <person name="Pan S."/>
            <person name="Cai Z."/>
            <person name="Liu X."/>
            <person name="Chen W."/>
            <person name="Xie M."/>
            <person name="Wang W."/>
            <person name="Hammond S."/>
            <person name="Andersen M.R."/>
            <person name="Neff N."/>
            <person name="Passarelli B."/>
            <person name="Koh W."/>
            <person name="Fan H.C."/>
            <person name="Wang J."/>
            <person name="Gui Y."/>
            <person name="Lee K.H."/>
            <person name="Betenbaugh M.J."/>
            <person name="Quake S.R."/>
            <person name="Famili I."/>
            <person name="Palsson B.O."/>
            <person name="Wang J."/>
        </authorList>
    </citation>
    <scope>NUCLEOTIDE SEQUENCE [LARGE SCALE GENOMIC DNA]</scope>
    <source>
        <strain evidence="7">CHO K1 cell line</strain>
    </source>
</reference>
<dbReference type="GO" id="GO:0098609">
    <property type="term" value="P:cell-cell adhesion"/>
    <property type="evidence" value="ECO:0007669"/>
    <property type="project" value="TreeGrafter"/>
</dbReference>
<protein>
    <submittedName>
        <fullName evidence="6">Tight junction protein ZO-2</fullName>
    </submittedName>
</protein>
<evidence type="ECO:0000256" key="2">
    <source>
        <dbReference type="ARBA" id="ARBA00007014"/>
    </source>
</evidence>
<dbReference type="GO" id="GO:0045216">
    <property type="term" value="P:cell-cell junction organization"/>
    <property type="evidence" value="ECO:0007669"/>
    <property type="project" value="TreeGrafter"/>
</dbReference>
<dbReference type="AlphaFoldDB" id="G3ING0"/>
<feature type="compositionally biased region" description="Basic and acidic residues" evidence="5">
    <location>
        <begin position="105"/>
        <end position="119"/>
    </location>
</feature>
<keyword evidence="3" id="KW-0677">Repeat</keyword>
<evidence type="ECO:0000313" key="7">
    <source>
        <dbReference type="Proteomes" id="UP000001075"/>
    </source>
</evidence>
<dbReference type="Proteomes" id="UP000001075">
    <property type="component" value="Unassembled WGS sequence"/>
</dbReference>
<feature type="region of interest" description="Disordered" evidence="5">
    <location>
        <begin position="225"/>
        <end position="294"/>
    </location>
</feature>
<name>G3ING0_CRIGR</name>
<dbReference type="InterPro" id="IPR005417">
    <property type="entry name" value="ZO"/>
</dbReference>
<comment type="similarity">
    <text evidence="2">Belongs to the MAGUK family.</text>
</comment>
<dbReference type="GO" id="GO:0050839">
    <property type="term" value="F:cell adhesion molecule binding"/>
    <property type="evidence" value="ECO:0007669"/>
    <property type="project" value="TreeGrafter"/>
</dbReference>
<dbReference type="GO" id="GO:0005886">
    <property type="term" value="C:plasma membrane"/>
    <property type="evidence" value="ECO:0007669"/>
    <property type="project" value="TreeGrafter"/>
</dbReference>
<keyword evidence="4" id="KW-0472">Membrane</keyword>
<feature type="compositionally biased region" description="Polar residues" evidence="5">
    <location>
        <begin position="56"/>
        <end position="66"/>
    </location>
</feature>
<gene>
    <name evidence="6" type="ORF">I79_025481</name>
</gene>
<dbReference type="PaxDb" id="10029-XP_007618756.1"/>
<dbReference type="GO" id="GO:0005923">
    <property type="term" value="C:bicellular tight junction"/>
    <property type="evidence" value="ECO:0007669"/>
    <property type="project" value="InterPro"/>
</dbReference>